<feature type="compositionally biased region" description="Low complexity" evidence="1">
    <location>
        <begin position="79"/>
        <end position="92"/>
    </location>
</feature>
<comment type="caution">
    <text evidence="2">The sequence shown here is derived from an EMBL/GenBank/DDBJ whole genome shotgun (WGS) entry which is preliminary data.</text>
</comment>
<evidence type="ECO:0008006" key="4">
    <source>
        <dbReference type="Google" id="ProtNLM"/>
    </source>
</evidence>
<dbReference type="InterPro" id="IPR021321">
    <property type="entry name" value="DUF2922"/>
</dbReference>
<name>A0A0R1XCX6_9LACO</name>
<sequence length="92" mass="10078">MKQLQMKYHTSAGKSKTLSVNYVDQNLTGEQVKKAMGTIAASKIFIKDAVFLYDVPVSAKYVERTETPLFDDEAGESTPEVPEVPEAAPAAR</sequence>
<feature type="region of interest" description="Disordered" evidence="1">
    <location>
        <begin position="68"/>
        <end position="92"/>
    </location>
</feature>
<organism evidence="2 3">
    <name type="scientific">Schleiferilactobacillus harbinensis DSM 16991</name>
    <dbReference type="NCBI Taxonomy" id="1122147"/>
    <lineage>
        <taxon>Bacteria</taxon>
        <taxon>Bacillati</taxon>
        <taxon>Bacillota</taxon>
        <taxon>Bacilli</taxon>
        <taxon>Lactobacillales</taxon>
        <taxon>Lactobacillaceae</taxon>
        <taxon>Schleiferilactobacillus</taxon>
    </lineage>
</organism>
<gene>
    <name evidence="2" type="ORF">FC91_GL002465</name>
</gene>
<dbReference type="Proteomes" id="UP000050949">
    <property type="component" value="Unassembled WGS sequence"/>
</dbReference>
<evidence type="ECO:0000313" key="2">
    <source>
        <dbReference type="EMBL" id="KRM27549.1"/>
    </source>
</evidence>
<evidence type="ECO:0000256" key="1">
    <source>
        <dbReference type="SAM" id="MobiDB-lite"/>
    </source>
</evidence>
<dbReference type="EMBL" id="AZFW01000047">
    <property type="protein sequence ID" value="KRM27549.1"/>
    <property type="molecule type" value="Genomic_DNA"/>
</dbReference>
<dbReference type="RefSeq" id="WP_027829316.1">
    <property type="nucleotide sequence ID" value="NZ_AUEH01000052.1"/>
</dbReference>
<evidence type="ECO:0000313" key="3">
    <source>
        <dbReference type="Proteomes" id="UP000050949"/>
    </source>
</evidence>
<protein>
    <recommendedName>
        <fullName evidence="4">Small conserved protein</fullName>
    </recommendedName>
</protein>
<reference evidence="2 3" key="1">
    <citation type="journal article" date="2015" name="Genome Announc.">
        <title>Expanding the biotechnology potential of lactobacilli through comparative genomics of 213 strains and associated genera.</title>
        <authorList>
            <person name="Sun Z."/>
            <person name="Harris H.M."/>
            <person name="McCann A."/>
            <person name="Guo C."/>
            <person name="Argimon S."/>
            <person name="Zhang W."/>
            <person name="Yang X."/>
            <person name="Jeffery I.B."/>
            <person name="Cooney J.C."/>
            <person name="Kagawa T.F."/>
            <person name="Liu W."/>
            <person name="Song Y."/>
            <person name="Salvetti E."/>
            <person name="Wrobel A."/>
            <person name="Rasinkangas P."/>
            <person name="Parkhill J."/>
            <person name="Rea M.C."/>
            <person name="O'Sullivan O."/>
            <person name="Ritari J."/>
            <person name="Douillard F.P."/>
            <person name="Paul Ross R."/>
            <person name="Yang R."/>
            <person name="Briner A.E."/>
            <person name="Felis G.E."/>
            <person name="de Vos W.M."/>
            <person name="Barrangou R."/>
            <person name="Klaenhammer T.R."/>
            <person name="Caufield P.W."/>
            <person name="Cui Y."/>
            <person name="Zhang H."/>
            <person name="O'Toole P.W."/>
        </authorList>
    </citation>
    <scope>NUCLEOTIDE SEQUENCE [LARGE SCALE GENOMIC DNA]</scope>
    <source>
        <strain evidence="2 3">DSM 16991</strain>
    </source>
</reference>
<dbReference type="OrthoDB" id="2323347at2"/>
<dbReference type="eggNOG" id="ENOG5033A2M">
    <property type="taxonomic scope" value="Bacteria"/>
</dbReference>
<accession>A0A0R1XCX6</accession>
<proteinExistence type="predicted"/>
<dbReference type="AlphaFoldDB" id="A0A0R1XCX6"/>
<dbReference type="PATRIC" id="fig|1122147.4.peg.2546"/>
<dbReference type="Pfam" id="PF11148">
    <property type="entry name" value="DUF2922"/>
    <property type="match status" value="1"/>
</dbReference>